<protein>
    <submittedName>
        <fullName evidence="1">Predicted protein</fullName>
    </submittedName>
</protein>
<evidence type="ECO:0000313" key="1">
    <source>
        <dbReference type="EMBL" id="BAK07458.1"/>
    </source>
</evidence>
<accession>F2EJD6</accession>
<name>F2EJD6_HORVV</name>
<reference evidence="1" key="1">
    <citation type="journal article" date="2011" name="Plant Physiol.">
        <title>Comprehensive sequence analysis of 24,783 barley full-length cDNAs derived from 12 clone libraries.</title>
        <authorList>
            <person name="Matsumoto T."/>
            <person name="Tanaka T."/>
            <person name="Sakai H."/>
            <person name="Amano N."/>
            <person name="Kanamori H."/>
            <person name="Kurita K."/>
            <person name="Kikuta A."/>
            <person name="Kamiya K."/>
            <person name="Yamamoto M."/>
            <person name="Ikawa H."/>
            <person name="Fujii N."/>
            <person name="Hori K."/>
            <person name="Itoh T."/>
            <person name="Sato K."/>
        </authorList>
    </citation>
    <scope>NUCLEOTIDE SEQUENCE</scope>
    <source>
        <tissue evidence="1">Seed</tissue>
    </source>
</reference>
<dbReference type="AlphaFoldDB" id="F2EJD6"/>
<organism evidence="1">
    <name type="scientific">Hordeum vulgare subsp. vulgare</name>
    <name type="common">Domesticated barley</name>
    <dbReference type="NCBI Taxonomy" id="112509"/>
    <lineage>
        <taxon>Eukaryota</taxon>
        <taxon>Viridiplantae</taxon>
        <taxon>Streptophyta</taxon>
        <taxon>Embryophyta</taxon>
        <taxon>Tracheophyta</taxon>
        <taxon>Spermatophyta</taxon>
        <taxon>Magnoliopsida</taxon>
        <taxon>Liliopsida</taxon>
        <taxon>Poales</taxon>
        <taxon>Poaceae</taxon>
        <taxon>BOP clade</taxon>
        <taxon>Pooideae</taxon>
        <taxon>Triticodae</taxon>
        <taxon>Triticeae</taxon>
        <taxon>Hordeinae</taxon>
        <taxon>Hordeum</taxon>
    </lineage>
</organism>
<dbReference type="EMBL" id="AK376263">
    <property type="protein sequence ID" value="BAK07458.1"/>
    <property type="molecule type" value="mRNA"/>
</dbReference>
<proteinExistence type="evidence at transcript level"/>
<sequence>MCLHTRTAPRLHVLAAMCLHTRTSARLQVPAVTRLHALTPTRRPTSPQHAILYCCSRTSTLMLLEQPIQVSTLNFTP</sequence>